<comment type="cofactor">
    <cofactor evidence="1">
        <name>[4Fe-4S] cluster</name>
        <dbReference type="ChEBI" id="CHEBI:49883"/>
    </cofactor>
</comment>
<dbReference type="InterPro" id="IPR007197">
    <property type="entry name" value="rSAM"/>
</dbReference>
<dbReference type="SMART" id="SM00729">
    <property type="entry name" value="Elp3"/>
    <property type="match status" value="1"/>
</dbReference>
<dbReference type="EMBL" id="MEWR01000028">
    <property type="protein sequence ID" value="OGC81352.1"/>
    <property type="molecule type" value="Genomic_DNA"/>
</dbReference>
<dbReference type="InterPro" id="IPR006638">
    <property type="entry name" value="Elp3/MiaA/NifB-like_rSAM"/>
</dbReference>
<keyword evidence="4" id="KW-0408">Iron</keyword>
<evidence type="ECO:0000259" key="6">
    <source>
        <dbReference type="PROSITE" id="PS51918"/>
    </source>
</evidence>
<dbReference type="GO" id="GO:0051536">
    <property type="term" value="F:iron-sulfur cluster binding"/>
    <property type="evidence" value="ECO:0007669"/>
    <property type="project" value="UniProtKB-KW"/>
</dbReference>
<keyword evidence="2" id="KW-0949">S-adenosyl-L-methionine</keyword>
<keyword evidence="3" id="KW-0479">Metal-binding</keyword>
<dbReference type="InterPro" id="IPR013785">
    <property type="entry name" value="Aldolase_TIM"/>
</dbReference>
<evidence type="ECO:0000256" key="2">
    <source>
        <dbReference type="ARBA" id="ARBA00022691"/>
    </source>
</evidence>
<accession>A0A1F4XI42</accession>
<keyword evidence="5" id="KW-0411">Iron-sulfur</keyword>
<gene>
    <name evidence="7" type="ORF">A2V81_00910</name>
</gene>
<dbReference type="GO" id="GO:0046872">
    <property type="term" value="F:metal ion binding"/>
    <property type="evidence" value="ECO:0007669"/>
    <property type="project" value="UniProtKB-KW"/>
</dbReference>
<dbReference type="InterPro" id="IPR058240">
    <property type="entry name" value="rSAM_sf"/>
</dbReference>
<evidence type="ECO:0000313" key="7">
    <source>
        <dbReference type="EMBL" id="OGC81352.1"/>
    </source>
</evidence>
<proteinExistence type="predicted"/>
<dbReference type="PANTHER" id="PTHR43409">
    <property type="entry name" value="ANAEROBIC MAGNESIUM-PROTOPORPHYRIN IX MONOMETHYL ESTER CYCLASE-RELATED"/>
    <property type="match status" value="1"/>
</dbReference>
<evidence type="ECO:0000256" key="5">
    <source>
        <dbReference type="ARBA" id="ARBA00023014"/>
    </source>
</evidence>
<dbReference type="InterPro" id="IPR051198">
    <property type="entry name" value="BchE-like"/>
</dbReference>
<protein>
    <recommendedName>
        <fullName evidence="6">Radical SAM core domain-containing protein</fullName>
    </recommendedName>
</protein>
<evidence type="ECO:0000313" key="8">
    <source>
        <dbReference type="Proteomes" id="UP000177614"/>
    </source>
</evidence>
<dbReference type="AlphaFoldDB" id="A0A1F4XI42"/>
<evidence type="ECO:0000256" key="1">
    <source>
        <dbReference type="ARBA" id="ARBA00001966"/>
    </source>
</evidence>
<name>A0A1F4XI42_9BACT</name>
<dbReference type="SFLD" id="SFLDG01082">
    <property type="entry name" value="B12-binding_domain_containing"/>
    <property type="match status" value="1"/>
</dbReference>
<reference evidence="7 8" key="1">
    <citation type="journal article" date="2016" name="Nat. Commun.">
        <title>Thousands of microbial genomes shed light on interconnected biogeochemical processes in an aquifer system.</title>
        <authorList>
            <person name="Anantharaman K."/>
            <person name="Brown C.T."/>
            <person name="Hug L.A."/>
            <person name="Sharon I."/>
            <person name="Castelle C.J."/>
            <person name="Probst A.J."/>
            <person name="Thomas B.C."/>
            <person name="Singh A."/>
            <person name="Wilkins M.J."/>
            <person name="Karaoz U."/>
            <person name="Brodie E.L."/>
            <person name="Williams K.H."/>
            <person name="Hubbard S.S."/>
            <person name="Banfield J.F."/>
        </authorList>
    </citation>
    <scope>NUCLEOTIDE SEQUENCE [LARGE SCALE GENOMIC DNA]</scope>
</reference>
<evidence type="ECO:0000256" key="4">
    <source>
        <dbReference type="ARBA" id="ARBA00023004"/>
    </source>
</evidence>
<dbReference type="GO" id="GO:0003824">
    <property type="term" value="F:catalytic activity"/>
    <property type="evidence" value="ECO:0007669"/>
    <property type="project" value="InterPro"/>
</dbReference>
<sequence length="357" mass="40744">MFATNTYNGNDDAVLKKLLGLELRALPTPEETSLIPFYEKVPDEDFKQYIEHEFCLYLSQGCKYGCEFCAANRTFCDPVTGEVTKVNERYRNLNIIEDELKYMVTRAQKLGISSFDIYLSNLDTFQTPQKLKEFAAIVNNIKKANPGFTFKMRGLSTAAAFMETYRDNKDVITFMVDAGLWSIGFGVDGTSKEVWKSIKKGHNQINECIEAIKLTREEFNITPEVFMVVGHANDTPETLRDDVEFILDMAEYYGAAPRPYVTKSIVPGNTGWRDPKNAAYVEKFIEHPEYFQALDFCALPTSLTHPNAEMRVHIEKSFVMLTNIAGNTTNIVYPFSPDVDERTNRTHGRLNRGKFDR</sequence>
<dbReference type="PROSITE" id="PS51918">
    <property type="entry name" value="RADICAL_SAM"/>
    <property type="match status" value="1"/>
</dbReference>
<dbReference type="Proteomes" id="UP000177614">
    <property type="component" value="Unassembled WGS sequence"/>
</dbReference>
<evidence type="ECO:0000256" key="3">
    <source>
        <dbReference type="ARBA" id="ARBA00022723"/>
    </source>
</evidence>
<dbReference type="STRING" id="1817814.A2V81_00910"/>
<comment type="caution">
    <text evidence="7">The sequence shown here is derived from an EMBL/GenBank/DDBJ whole genome shotgun (WGS) entry which is preliminary data.</text>
</comment>
<dbReference type="Gene3D" id="3.20.20.70">
    <property type="entry name" value="Aldolase class I"/>
    <property type="match status" value="1"/>
</dbReference>
<dbReference type="SUPFAM" id="SSF102114">
    <property type="entry name" value="Radical SAM enzymes"/>
    <property type="match status" value="1"/>
</dbReference>
<dbReference type="Pfam" id="PF04055">
    <property type="entry name" value="Radical_SAM"/>
    <property type="match status" value="1"/>
</dbReference>
<dbReference type="SFLD" id="SFLDS00029">
    <property type="entry name" value="Radical_SAM"/>
    <property type="match status" value="1"/>
</dbReference>
<organism evidence="7 8">
    <name type="scientific">Candidatus Abawacabacteria bacterium RBG_16_42_10</name>
    <dbReference type="NCBI Taxonomy" id="1817814"/>
    <lineage>
        <taxon>Bacteria</taxon>
        <taxon>Candidatus Abawacaibacteriota</taxon>
    </lineage>
</organism>
<feature type="domain" description="Radical SAM core" evidence="6">
    <location>
        <begin position="48"/>
        <end position="300"/>
    </location>
</feature>